<reference evidence="3" key="1">
    <citation type="submission" date="2019-11" db="EMBL/GenBank/DDBJ databases">
        <title>Microbial mats filling the niche in hypersaline microbial mats.</title>
        <authorList>
            <person name="Wong H.L."/>
            <person name="Macleod F.I."/>
            <person name="White R.A. III"/>
            <person name="Burns B.P."/>
        </authorList>
    </citation>
    <scope>NUCLEOTIDE SEQUENCE</scope>
    <source>
        <strain evidence="3">Rbin_158</strain>
    </source>
</reference>
<feature type="region of interest" description="Disordered" evidence="1">
    <location>
        <begin position="372"/>
        <end position="393"/>
    </location>
</feature>
<dbReference type="EMBL" id="WJJP01000423">
    <property type="protein sequence ID" value="MBD3325513.1"/>
    <property type="molecule type" value="Genomic_DNA"/>
</dbReference>
<evidence type="ECO:0000313" key="3">
    <source>
        <dbReference type="EMBL" id="MBD3325513.1"/>
    </source>
</evidence>
<dbReference type="AlphaFoldDB" id="A0A9D5Q6L7"/>
<protein>
    <recommendedName>
        <fullName evidence="2">Calcineurin-like phosphoesterase domain-containing protein</fullName>
    </recommendedName>
</protein>
<sequence length="393" mass="45022">MNTTTILPPERRRQSDQPVITVRGGFLRSFEHNVALIRGLGFQMQIKIFQPLASHGRFSLTLLVENIRGDDIVIKHQGGEVRHVIRAKTSVMCEVTGSGFQTISLVSPASQTDEFDFIFCGDIHGRFQNLQQILTSAAALNPLFVLVNGDLTHSGRLAEYHILADILNKSHVPLFTSMGNHDKRARGGRATYRRMLAPFYYSFGVRDCRFIVLDSSRKRGLQRFQYKWLERELHLARHQRQRIFVVLHRPPVCPKYNYLSFSATSNIRRFLRLMEAFQVEMVFGSHIHVLTEFRARNVPYVVTGGGGGALWQPSNVHHYLHVFVRKRGVELQVIPLPTPEAKVSQRLKDAIKLNLEHHLATNRRLKHAATLGTTSLAHRTPAERKRPLWKRNH</sequence>
<dbReference type="PANTHER" id="PTHR43143:SF1">
    <property type="entry name" value="SERINE_THREONINE-PROTEIN PHOSPHATASE CPPED1"/>
    <property type="match status" value="1"/>
</dbReference>
<dbReference type="Pfam" id="PF00149">
    <property type="entry name" value="Metallophos"/>
    <property type="match status" value="1"/>
</dbReference>
<gene>
    <name evidence="3" type="ORF">GF339_13060</name>
</gene>
<dbReference type="InterPro" id="IPR004843">
    <property type="entry name" value="Calcineurin-like_PHP"/>
</dbReference>
<comment type="caution">
    <text evidence="3">The sequence shown here is derived from an EMBL/GenBank/DDBJ whole genome shotgun (WGS) entry which is preliminary data.</text>
</comment>
<dbReference type="PANTHER" id="PTHR43143">
    <property type="entry name" value="METALLOPHOSPHOESTERASE, CALCINEURIN SUPERFAMILY"/>
    <property type="match status" value="1"/>
</dbReference>
<organism evidence="3 4">
    <name type="scientific">candidate division KSB3 bacterium</name>
    <dbReference type="NCBI Taxonomy" id="2044937"/>
    <lineage>
        <taxon>Bacteria</taxon>
        <taxon>candidate division KSB3</taxon>
    </lineage>
</organism>
<evidence type="ECO:0000313" key="4">
    <source>
        <dbReference type="Proteomes" id="UP000649604"/>
    </source>
</evidence>
<name>A0A9D5Q6L7_9BACT</name>
<dbReference type="Gene3D" id="3.60.21.10">
    <property type="match status" value="1"/>
</dbReference>
<evidence type="ECO:0000259" key="2">
    <source>
        <dbReference type="Pfam" id="PF00149"/>
    </source>
</evidence>
<proteinExistence type="predicted"/>
<evidence type="ECO:0000256" key="1">
    <source>
        <dbReference type="SAM" id="MobiDB-lite"/>
    </source>
</evidence>
<dbReference type="InterPro" id="IPR029052">
    <property type="entry name" value="Metallo-depent_PP-like"/>
</dbReference>
<feature type="domain" description="Calcineurin-like phosphoesterase" evidence="2">
    <location>
        <begin position="117"/>
        <end position="289"/>
    </location>
</feature>
<dbReference type="GO" id="GO:0016787">
    <property type="term" value="F:hydrolase activity"/>
    <property type="evidence" value="ECO:0007669"/>
    <property type="project" value="InterPro"/>
</dbReference>
<dbReference type="InterPro" id="IPR051918">
    <property type="entry name" value="STPP_CPPED1"/>
</dbReference>
<dbReference type="SUPFAM" id="SSF56300">
    <property type="entry name" value="Metallo-dependent phosphatases"/>
    <property type="match status" value="1"/>
</dbReference>
<dbReference type="Proteomes" id="UP000649604">
    <property type="component" value="Unassembled WGS sequence"/>
</dbReference>
<accession>A0A9D5Q6L7</accession>